<dbReference type="Proteomes" id="UP000799538">
    <property type="component" value="Unassembled WGS sequence"/>
</dbReference>
<dbReference type="PANTHER" id="PTHR35896:SF3">
    <property type="entry name" value="MAJOR FACILITATOR SUPERFAMILY TRANSPORTER"/>
    <property type="match status" value="1"/>
</dbReference>
<dbReference type="PANTHER" id="PTHR35896">
    <property type="entry name" value="IG-LIKE DOMAIN-CONTAINING PROTEIN"/>
    <property type="match status" value="1"/>
</dbReference>
<dbReference type="OrthoDB" id="3501153at2759"/>
<gene>
    <name evidence="2" type="ORF">BDZ85DRAFT_311327</name>
</gene>
<organism evidence="2 3">
    <name type="scientific">Elsinoe ampelina</name>
    <dbReference type="NCBI Taxonomy" id="302913"/>
    <lineage>
        <taxon>Eukaryota</taxon>
        <taxon>Fungi</taxon>
        <taxon>Dikarya</taxon>
        <taxon>Ascomycota</taxon>
        <taxon>Pezizomycotina</taxon>
        <taxon>Dothideomycetes</taxon>
        <taxon>Dothideomycetidae</taxon>
        <taxon>Myriangiales</taxon>
        <taxon>Elsinoaceae</taxon>
        <taxon>Elsinoe</taxon>
    </lineage>
</organism>
<dbReference type="AlphaFoldDB" id="A0A6A6GCI5"/>
<feature type="transmembrane region" description="Helical" evidence="1">
    <location>
        <begin position="50"/>
        <end position="71"/>
    </location>
</feature>
<protein>
    <submittedName>
        <fullName evidence="2">Uncharacterized protein</fullName>
    </submittedName>
</protein>
<reference evidence="3" key="1">
    <citation type="journal article" date="2020" name="Stud. Mycol.">
        <title>101 Dothideomycetes genomes: A test case for predicting lifestyles and emergence of pathogens.</title>
        <authorList>
            <person name="Haridas S."/>
            <person name="Albert R."/>
            <person name="Binder M."/>
            <person name="Bloem J."/>
            <person name="LaButti K."/>
            <person name="Salamov A."/>
            <person name="Andreopoulos B."/>
            <person name="Baker S."/>
            <person name="Barry K."/>
            <person name="Bills G."/>
            <person name="Bluhm B."/>
            <person name="Cannon C."/>
            <person name="Castanera R."/>
            <person name="Culley D."/>
            <person name="Daum C."/>
            <person name="Ezra D."/>
            <person name="Gonzalez J."/>
            <person name="Henrissat B."/>
            <person name="Kuo A."/>
            <person name="Liang C."/>
            <person name="Lipzen A."/>
            <person name="Lutzoni F."/>
            <person name="Magnuson J."/>
            <person name="Mondo S."/>
            <person name="Nolan M."/>
            <person name="Ohm R."/>
            <person name="Pangilinan J."/>
            <person name="Park H.-J."/>
            <person name="Ramirez L."/>
            <person name="Alfaro M."/>
            <person name="Sun H."/>
            <person name="Tritt A."/>
            <person name="Yoshinaga Y."/>
            <person name="Zwiers L.-H."/>
            <person name="Turgeon B."/>
            <person name="Goodwin S."/>
            <person name="Spatafora J."/>
            <person name="Crous P."/>
            <person name="Grigoriev I."/>
        </authorList>
    </citation>
    <scope>NUCLEOTIDE SEQUENCE [LARGE SCALE GENOMIC DNA]</scope>
    <source>
        <strain evidence="3">CECT 20119</strain>
    </source>
</reference>
<evidence type="ECO:0000313" key="3">
    <source>
        <dbReference type="Proteomes" id="UP000799538"/>
    </source>
</evidence>
<dbReference type="InterPro" id="IPR053008">
    <property type="entry name" value="Phomopsin_biosynth_assoc"/>
</dbReference>
<name>A0A6A6GCI5_9PEZI</name>
<keyword evidence="1" id="KW-0812">Transmembrane</keyword>
<dbReference type="EMBL" id="ML992506">
    <property type="protein sequence ID" value="KAF2223387.1"/>
    <property type="molecule type" value="Genomic_DNA"/>
</dbReference>
<keyword evidence="1" id="KW-0472">Membrane</keyword>
<evidence type="ECO:0000256" key="1">
    <source>
        <dbReference type="SAM" id="Phobius"/>
    </source>
</evidence>
<proteinExistence type="predicted"/>
<sequence length="228" mass="25765">MSRISVWPARDAYEKLQEDDAQDSIIDEVGVQAPARRSGQHWARRHLQGICAWSIAVTLSIGFGIVIGLAIPRTTFGHSRLTDSPPKTHFCGNTSAEAIAAGCTWDQLTWAWYPPHCPHYANEEFVAADDWKFFSDPWGTEANSSMWDRGLNNQVQLFSRHGEHLTHCVYLLLSMGQIVRDGTPTTPKLRNYEHLEHCVEMLMPVVRADANYSMINTKTPAVSYQQYC</sequence>
<evidence type="ECO:0000313" key="2">
    <source>
        <dbReference type="EMBL" id="KAF2223387.1"/>
    </source>
</evidence>
<keyword evidence="1" id="KW-1133">Transmembrane helix</keyword>
<keyword evidence="3" id="KW-1185">Reference proteome</keyword>
<accession>A0A6A6GCI5</accession>